<dbReference type="PANTHER" id="PTHR24056">
    <property type="entry name" value="CELL DIVISION PROTEIN KINASE"/>
    <property type="match status" value="1"/>
</dbReference>
<dbReference type="Gene3D" id="1.10.510.10">
    <property type="entry name" value="Transferase(Phosphotransferase) domain 1"/>
    <property type="match status" value="1"/>
</dbReference>
<dbReference type="InterPro" id="IPR011009">
    <property type="entry name" value="Kinase-like_dom_sf"/>
</dbReference>
<dbReference type="GO" id="GO:0004674">
    <property type="term" value="F:protein serine/threonine kinase activity"/>
    <property type="evidence" value="ECO:0007669"/>
    <property type="project" value="UniProtKB-KW"/>
</dbReference>
<feature type="binding site" evidence="7">
    <location>
        <position position="32"/>
    </location>
    <ligand>
        <name>ATP</name>
        <dbReference type="ChEBI" id="CHEBI:30616"/>
    </ligand>
</feature>
<keyword evidence="6 7" id="KW-0067">ATP-binding</keyword>
<gene>
    <name evidence="10" type="primary">CDK6</name>
    <name evidence="10" type="ORF">Ciccas_003703</name>
</gene>
<dbReference type="SUPFAM" id="SSF56112">
    <property type="entry name" value="Protein kinase-like (PK-like)"/>
    <property type="match status" value="1"/>
</dbReference>
<comment type="similarity">
    <text evidence="1">Belongs to the protein kinase superfamily. CMGC Ser/Thr protein kinase family. CDC2/CDKX subfamily.</text>
</comment>
<dbReference type="InterPro" id="IPR017441">
    <property type="entry name" value="Protein_kinase_ATP_BS"/>
</dbReference>
<dbReference type="GO" id="GO:0005524">
    <property type="term" value="F:ATP binding"/>
    <property type="evidence" value="ECO:0007669"/>
    <property type="project" value="UniProtKB-UniRule"/>
</dbReference>
<feature type="domain" description="Protein kinase" evidence="9">
    <location>
        <begin position="1"/>
        <end position="271"/>
    </location>
</feature>
<dbReference type="AlphaFoldDB" id="A0ABD2QE18"/>
<dbReference type="PROSITE" id="PS00108">
    <property type="entry name" value="PROTEIN_KINASE_ST"/>
    <property type="match status" value="1"/>
</dbReference>
<proteinExistence type="inferred from homology"/>
<dbReference type="PROSITE" id="PS00107">
    <property type="entry name" value="PROTEIN_KINASE_ATP"/>
    <property type="match status" value="1"/>
</dbReference>
<organism evidence="10 11">
    <name type="scientific">Cichlidogyrus casuarinus</name>
    <dbReference type="NCBI Taxonomy" id="1844966"/>
    <lineage>
        <taxon>Eukaryota</taxon>
        <taxon>Metazoa</taxon>
        <taxon>Spiralia</taxon>
        <taxon>Lophotrochozoa</taxon>
        <taxon>Platyhelminthes</taxon>
        <taxon>Monogenea</taxon>
        <taxon>Monopisthocotylea</taxon>
        <taxon>Dactylogyridea</taxon>
        <taxon>Ancyrocephalidae</taxon>
        <taxon>Cichlidogyrus</taxon>
    </lineage>
</organism>
<reference evidence="10 11" key="1">
    <citation type="submission" date="2024-11" db="EMBL/GenBank/DDBJ databases">
        <title>Adaptive evolution of stress response genes in parasites aligns with host niche diversity.</title>
        <authorList>
            <person name="Hahn C."/>
            <person name="Resl P."/>
        </authorList>
    </citation>
    <scope>NUCLEOTIDE SEQUENCE [LARGE SCALE GENOMIC DNA]</scope>
    <source>
        <strain evidence="10">EGGRZ-B1_66</strain>
        <tissue evidence="10">Body</tissue>
    </source>
</reference>
<dbReference type="Proteomes" id="UP001626550">
    <property type="component" value="Unassembled WGS sequence"/>
</dbReference>
<evidence type="ECO:0000256" key="6">
    <source>
        <dbReference type="ARBA" id="ARBA00022840"/>
    </source>
</evidence>
<dbReference type="InterPro" id="IPR008271">
    <property type="entry name" value="Ser/Thr_kinase_AS"/>
</dbReference>
<evidence type="ECO:0000256" key="5">
    <source>
        <dbReference type="ARBA" id="ARBA00022777"/>
    </source>
</evidence>
<protein>
    <submittedName>
        <fullName evidence="10">Cyclin-dependent kinase 6</fullName>
    </submittedName>
</protein>
<name>A0ABD2QE18_9PLAT</name>
<dbReference type="InterPro" id="IPR000719">
    <property type="entry name" value="Prot_kinase_dom"/>
</dbReference>
<keyword evidence="5 10" id="KW-0418">Kinase</keyword>
<evidence type="ECO:0000256" key="3">
    <source>
        <dbReference type="ARBA" id="ARBA00022679"/>
    </source>
</evidence>
<keyword evidence="4 7" id="KW-0547">Nucleotide-binding</keyword>
<evidence type="ECO:0000256" key="7">
    <source>
        <dbReference type="PROSITE-ProRule" id="PRU10141"/>
    </source>
</evidence>
<keyword evidence="2 8" id="KW-0723">Serine/threonine-protein kinase</keyword>
<keyword evidence="11" id="KW-1185">Reference proteome</keyword>
<dbReference type="Pfam" id="PF00069">
    <property type="entry name" value="Pkinase"/>
    <property type="match status" value="1"/>
</dbReference>
<dbReference type="SMART" id="SM00220">
    <property type="entry name" value="S_TKc"/>
    <property type="match status" value="1"/>
</dbReference>
<dbReference type="FunFam" id="1.10.510.10:FF:000624">
    <property type="entry name" value="Mitogen-activated protein kinase"/>
    <property type="match status" value="1"/>
</dbReference>
<dbReference type="Gene3D" id="3.30.200.20">
    <property type="entry name" value="Phosphorylase Kinase, domain 1"/>
    <property type="match status" value="1"/>
</dbReference>
<evidence type="ECO:0000313" key="11">
    <source>
        <dbReference type="Proteomes" id="UP001626550"/>
    </source>
</evidence>
<comment type="caution">
    <text evidence="10">The sequence shown here is derived from an EMBL/GenBank/DDBJ whole genome shotgun (WGS) entry which is preliminary data.</text>
</comment>
<dbReference type="PANTHER" id="PTHR24056:SF472">
    <property type="entry name" value="CYCLIN-DEPENDENT KINASE 4, ISOFORM A"/>
    <property type="match status" value="1"/>
</dbReference>
<evidence type="ECO:0000256" key="2">
    <source>
        <dbReference type="ARBA" id="ARBA00022527"/>
    </source>
</evidence>
<evidence type="ECO:0000256" key="8">
    <source>
        <dbReference type="RuleBase" id="RU000304"/>
    </source>
</evidence>
<dbReference type="EMBL" id="JBJKFK010000352">
    <property type="protein sequence ID" value="KAL3317638.1"/>
    <property type="molecule type" value="Genomic_DNA"/>
</dbReference>
<evidence type="ECO:0000313" key="10">
    <source>
        <dbReference type="EMBL" id="KAL3317638.1"/>
    </source>
</evidence>
<evidence type="ECO:0000256" key="1">
    <source>
        <dbReference type="ARBA" id="ARBA00006485"/>
    </source>
</evidence>
<dbReference type="PROSITE" id="PS50011">
    <property type="entry name" value="PROTEIN_KINASE_DOM"/>
    <property type="match status" value="1"/>
</dbReference>
<evidence type="ECO:0000256" key="4">
    <source>
        <dbReference type="ARBA" id="ARBA00022741"/>
    </source>
</evidence>
<sequence>MSRVLGSGAYGKVFKGVGPDGSVVALKEVIMKDDNEGVPLSTLRELAALKKLQHYNSEFIVKMFDVSIAPKNDQMCIYIVFEYIDCDLCHFMRNYSSKRNYGLNPMMIKSLSYQLLKGVDFLHSHRIIHRDLKPANLLIDKNGTRLKITDFGLARILGWSSPLSPEVVTLWYRAPEVVLRTSYLSPCDVWAAGCIIAELFRLKALFIAKTDISLLIEILQILGLPPIRDWPSESQIPYEQFIGKYSVNRLSSSVKTDNQLAIELLSVSLFR</sequence>
<accession>A0ABD2QE18</accession>
<dbReference type="InterPro" id="IPR050108">
    <property type="entry name" value="CDK"/>
</dbReference>
<evidence type="ECO:0000259" key="9">
    <source>
        <dbReference type="PROSITE" id="PS50011"/>
    </source>
</evidence>
<keyword evidence="3" id="KW-0808">Transferase</keyword>